<evidence type="ECO:0000313" key="2">
    <source>
        <dbReference type="Proteomes" id="UP000500767"/>
    </source>
</evidence>
<sequence length="373" mass="39706">MTAVTMRGAIDRLDSEGAIGWLYGADYTSPPLIRAFLHHDLIGEGFADVHRPDLENVGFGDGRCGFDIRFDRPIDPSYLSFITVKPQNVDLLLSAPVGSAAYLDLVNAVLVGFPSTGRTRSVLGGLWTDRTDAPQLLAGRIAVGACAAELQSVMQELILNGYVVLHNALSPAGVGSKDLANIKVATAPRSRDGEGDGRLKTALTGLAGLLFREPVVRLLRAVFDDHPVAYRLDSLSGDDRFAQMSALGDLPSPGECVGIYVGHPAAPIRIDMLRDSHELPEFGPSGRSRWTVGGADELGHFAAEAGLSVESIKLDAQDMAIVGPGLIHRVVAGRDAPALRAVVAPRRVTPQRFLSGEGNWVESGHVSGARIRI</sequence>
<organism evidence="1 2">
    <name type="scientific">Lichenicola cladoniae</name>
    <dbReference type="NCBI Taxonomy" id="1484109"/>
    <lineage>
        <taxon>Bacteria</taxon>
        <taxon>Pseudomonadati</taxon>
        <taxon>Pseudomonadota</taxon>
        <taxon>Alphaproteobacteria</taxon>
        <taxon>Acetobacterales</taxon>
        <taxon>Acetobacteraceae</taxon>
        <taxon>Lichenicola</taxon>
    </lineage>
</organism>
<dbReference type="AlphaFoldDB" id="A0A6M8HHR6"/>
<proteinExistence type="predicted"/>
<dbReference type="KEGG" id="lck:HN018_01480"/>
<protein>
    <submittedName>
        <fullName evidence="1">Uncharacterized protein</fullName>
    </submittedName>
</protein>
<dbReference type="EMBL" id="CP053708">
    <property type="protein sequence ID" value="QKE88899.1"/>
    <property type="molecule type" value="Genomic_DNA"/>
</dbReference>
<dbReference type="RefSeq" id="WP_171836171.1">
    <property type="nucleotide sequence ID" value="NZ_CP053708.1"/>
</dbReference>
<keyword evidence="2" id="KW-1185">Reference proteome</keyword>
<gene>
    <name evidence="1" type="ORF">HN018_01480</name>
</gene>
<dbReference type="Proteomes" id="UP000500767">
    <property type="component" value="Chromosome"/>
</dbReference>
<reference evidence="1 2" key="1">
    <citation type="journal article" date="2014" name="World J. Microbiol. Biotechnol.">
        <title>Biodiversity and physiological characteristics of Antarctic and Arctic lichens-associated bacteria.</title>
        <authorList>
            <person name="Lee Y.M."/>
            <person name="Kim E.H."/>
            <person name="Lee H.K."/>
            <person name="Hong S.G."/>
        </authorList>
    </citation>
    <scope>NUCLEOTIDE SEQUENCE [LARGE SCALE GENOMIC DNA]</scope>
    <source>
        <strain evidence="1 2">PAMC 26569</strain>
    </source>
</reference>
<accession>A0A6M8HHR6</accession>
<evidence type="ECO:0000313" key="1">
    <source>
        <dbReference type="EMBL" id="QKE88899.1"/>
    </source>
</evidence>
<name>A0A6M8HHR6_9PROT</name>